<organism evidence="1 2">
    <name type="scientific">Actinidia rufa</name>
    <dbReference type="NCBI Taxonomy" id="165716"/>
    <lineage>
        <taxon>Eukaryota</taxon>
        <taxon>Viridiplantae</taxon>
        <taxon>Streptophyta</taxon>
        <taxon>Embryophyta</taxon>
        <taxon>Tracheophyta</taxon>
        <taxon>Spermatophyta</taxon>
        <taxon>Magnoliopsida</taxon>
        <taxon>eudicotyledons</taxon>
        <taxon>Gunneridae</taxon>
        <taxon>Pentapetalae</taxon>
        <taxon>asterids</taxon>
        <taxon>Ericales</taxon>
        <taxon>Actinidiaceae</taxon>
        <taxon>Actinidia</taxon>
    </lineage>
</organism>
<evidence type="ECO:0000313" key="1">
    <source>
        <dbReference type="EMBL" id="GFZ04725.1"/>
    </source>
</evidence>
<dbReference type="Proteomes" id="UP000585474">
    <property type="component" value="Unassembled WGS sequence"/>
</dbReference>
<gene>
    <name evidence="1" type="ORF">Acr_17g0002970</name>
</gene>
<name>A0A7J0G1R4_9ERIC</name>
<keyword evidence="2" id="KW-1185">Reference proteome</keyword>
<dbReference type="AlphaFoldDB" id="A0A7J0G1R4"/>
<sequence>MPLHFFIHRNKKGETPHHIFTDTQKDLVKSSGEWLTNTSQSFSVVSVLIAGVGFATPSSPSAPQSLPSSYSWPSSPLATKRSLPKGIAPEVHLRLVGNLCLDLCNAGFVQCRPLFCAQGLAQVYGASSVRHNVLSSDDLCNGSVPALLRSYKVAPKLVAGHVAFVVSPYHQYADDALPRIGGKLGRADFIVVQNPPNNG</sequence>
<comment type="caution">
    <text evidence="1">The sequence shown here is derived from an EMBL/GenBank/DDBJ whole genome shotgun (WGS) entry which is preliminary data.</text>
</comment>
<protein>
    <submittedName>
        <fullName evidence="1">Uncharacterized protein</fullName>
    </submittedName>
</protein>
<dbReference type="EMBL" id="BJWL01000017">
    <property type="protein sequence ID" value="GFZ04725.1"/>
    <property type="molecule type" value="Genomic_DNA"/>
</dbReference>
<accession>A0A7J0G1R4</accession>
<evidence type="ECO:0000313" key="2">
    <source>
        <dbReference type="Proteomes" id="UP000585474"/>
    </source>
</evidence>
<proteinExistence type="predicted"/>
<reference evidence="1 2" key="1">
    <citation type="submission" date="2019-07" db="EMBL/GenBank/DDBJ databases">
        <title>De Novo Assembly of kiwifruit Actinidia rufa.</title>
        <authorList>
            <person name="Sugita-Konishi S."/>
            <person name="Sato K."/>
            <person name="Mori E."/>
            <person name="Abe Y."/>
            <person name="Kisaki G."/>
            <person name="Hamano K."/>
            <person name="Suezawa K."/>
            <person name="Otani M."/>
            <person name="Fukuda T."/>
            <person name="Manabe T."/>
            <person name="Gomi K."/>
            <person name="Tabuchi M."/>
            <person name="Akimitsu K."/>
            <person name="Kataoka I."/>
        </authorList>
    </citation>
    <scope>NUCLEOTIDE SEQUENCE [LARGE SCALE GENOMIC DNA]</scope>
    <source>
        <strain evidence="2">cv. Fuchu</strain>
    </source>
</reference>